<evidence type="ECO:0000259" key="3">
    <source>
        <dbReference type="PROSITE" id="PS50157"/>
    </source>
</evidence>
<evidence type="ECO:0000256" key="1">
    <source>
        <dbReference type="PROSITE-ProRule" id="PRU00042"/>
    </source>
</evidence>
<feature type="region of interest" description="Disordered" evidence="2">
    <location>
        <begin position="233"/>
        <end position="393"/>
    </location>
</feature>
<feature type="compositionally biased region" description="Basic and acidic residues" evidence="2">
    <location>
        <begin position="187"/>
        <end position="203"/>
    </location>
</feature>
<keyword evidence="5" id="KW-1185">Reference proteome</keyword>
<feature type="compositionally biased region" description="Polar residues" evidence="2">
    <location>
        <begin position="349"/>
        <end position="360"/>
    </location>
</feature>
<dbReference type="PROSITE" id="PS50157">
    <property type="entry name" value="ZINC_FINGER_C2H2_2"/>
    <property type="match status" value="1"/>
</dbReference>
<feature type="region of interest" description="Disordered" evidence="2">
    <location>
        <begin position="1"/>
        <end position="26"/>
    </location>
</feature>
<feature type="compositionally biased region" description="Basic and acidic residues" evidence="2">
    <location>
        <begin position="106"/>
        <end position="126"/>
    </location>
</feature>
<protein>
    <recommendedName>
        <fullName evidence="3">C2H2-type domain-containing protein</fullName>
    </recommendedName>
</protein>
<evidence type="ECO:0000313" key="4">
    <source>
        <dbReference type="EMBL" id="GMT32980.1"/>
    </source>
</evidence>
<dbReference type="PROSITE" id="PS00028">
    <property type="entry name" value="ZINC_FINGER_C2H2_1"/>
    <property type="match status" value="1"/>
</dbReference>
<sequence length="923" mass="106063">QKLKQLEKEMETATTEEEKEMKRKKMEDEKRIIDQVHYAVNHWPVKKFPIDGFPMPYCTMSREQALFHLGLSNSEPKVFDYGDFTVRKLDQLYKMKCMKERTIREGKNNIEDSTRMEERDREKEQAAPRPIKFVPITSQPMTSTPKPVTTKVSRLPMEEDTELPSPIPGETTEEEMIPGPSTEDLSDDRLSPEEKLMRSEEELREQKMKLLELQKDKSTPSDYVVAMMRKISLKRFREERDDEDEEGEPQEKKRKENNVRLTIGDANLDNEASSDESAILADEDELMAGEHVEVIDECDETEELREQEVLSGEEDGGEGRIDEEGKGRGMGGADERSEADPAYCEDTAGVSTPTNGNVTPNDDDVDSTAGDLTATDEDRNAYPIAGSDDDDDLDNASEVTEPMIIDPNISCAQILSVTMNTGLDLETVSSGSVSVASNDHDYPNNTAYHLPARGTSSFSDDYKDDKTLLALQEEGVGIPDEEGGIVGEMMRNERRRNQRDPNEPKMPSELVLFNYMTKGRLDDDLLSSQRHLMHFSDIIVNKILSEETMTNPAKWALHFYNVKYSEVINRTYEPVPPGFEKNLLKLRPNEEFIKWLNGREITEELIGEAAMKSDDENVMKLLNDTFTIKDSFSLVRAKQLFRSIVSETARVFSELANREEDEDREKVMSLGHDTVEHLKKIFCLSFFVIKHQLKIENQWRKTSEYQLARVYAFVLEGWCGWMERGGIYRIFVTICANNEKKNLFVPRGKEEAERMRDKIESRISRILAPLHAIDTDIRAASMYYLKEMGCVEEFTPLFTAIIDKKNEGRTFQCGANLGAGRKGFCRVSFYSEEQVELHKEVTHKRRAKENPKARKCRQCARYFLMETSLELHRLVSHHDYDDEDEEDMEEISKITEGIQTKYEEMARQWAKVKQEAQSPTTKR</sequence>
<dbReference type="AlphaFoldDB" id="A0AAV5WQV3"/>
<accession>A0AAV5WQV3</accession>
<feature type="region of interest" description="Disordered" evidence="2">
    <location>
        <begin position="106"/>
        <end position="203"/>
    </location>
</feature>
<gene>
    <name evidence="4" type="ORF">PFISCL1PPCAC_24277</name>
</gene>
<evidence type="ECO:0000313" key="5">
    <source>
        <dbReference type="Proteomes" id="UP001432322"/>
    </source>
</evidence>
<comment type="caution">
    <text evidence="4">The sequence shown here is derived from an EMBL/GenBank/DDBJ whole genome shotgun (WGS) entry which is preliminary data.</text>
</comment>
<organism evidence="4 5">
    <name type="scientific">Pristionchus fissidentatus</name>
    <dbReference type="NCBI Taxonomy" id="1538716"/>
    <lineage>
        <taxon>Eukaryota</taxon>
        <taxon>Metazoa</taxon>
        <taxon>Ecdysozoa</taxon>
        <taxon>Nematoda</taxon>
        <taxon>Chromadorea</taxon>
        <taxon>Rhabditida</taxon>
        <taxon>Rhabditina</taxon>
        <taxon>Diplogasteromorpha</taxon>
        <taxon>Diplogasteroidea</taxon>
        <taxon>Neodiplogasteridae</taxon>
        <taxon>Pristionchus</taxon>
    </lineage>
</organism>
<keyword evidence="1" id="KW-0479">Metal-binding</keyword>
<proteinExistence type="predicted"/>
<feature type="compositionally biased region" description="Basic and acidic residues" evidence="2">
    <location>
        <begin position="317"/>
        <end position="339"/>
    </location>
</feature>
<evidence type="ECO:0000256" key="2">
    <source>
        <dbReference type="SAM" id="MobiDB-lite"/>
    </source>
</evidence>
<reference evidence="4" key="1">
    <citation type="submission" date="2023-10" db="EMBL/GenBank/DDBJ databases">
        <title>Genome assembly of Pristionchus species.</title>
        <authorList>
            <person name="Yoshida K."/>
            <person name="Sommer R.J."/>
        </authorList>
    </citation>
    <scope>NUCLEOTIDE SEQUENCE</scope>
    <source>
        <strain evidence="4">RS5133</strain>
    </source>
</reference>
<keyword evidence="1" id="KW-0863">Zinc-finger</keyword>
<feature type="compositionally biased region" description="Acidic residues" evidence="2">
    <location>
        <begin position="295"/>
        <end position="316"/>
    </location>
</feature>
<feature type="non-terminal residue" evidence="4">
    <location>
        <position position="1"/>
    </location>
</feature>
<feature type="compositionally biased region" description="Basic and acidic residues" evidence="2">
    <location>
        <begin position="1"/>
        <end position="11"/>
    </location>
</feature>
<dbReference type="Proteomes" id="UP001432322">
    <property type="component" value="Unassembled WGS sequence"/>
</dbReference>
<feature type="domain" description="C2H2-type" evidence="3">
    <location>
        <begin position="854"/>
        <end position="882"/>
    </location>
</feature>
<dbReference type="GO" id="GO:0008270">
    <property type="term" value="F:zinc ion binding"/>
    <property type="evidence" value="ECO:0007669"/>
    <property type="project" value="UniProtKB-KW"/>
</dbReference>
<dbReference type="EMBL" id="BTSY01000006">
    <property type="protein sequence ID" value="GMT32980.1"/>
    <property type="molecule type" value="Genomic_DNA"/>
</dbReference>
<feature type="compositionally biased region" description="Basic and acidic residues" evidence="2">
    <location>
        <begin position="249"/>
        <end position="258"/>
    </location>
</feature>
<name>A0AAV5WQV3_9BILA</name>
<dbReference type="InterPro" id="IPR013087">
    <property type="entry name" value="Znf_C2H2_type"/>
</dbReference>
<keyword evidence="1" id="KW-0862">Zinc</keyword>
<feature type="compositionally biased region" description="Polar residues" evidence="2">
    <location>
        <begin position="136"/>
        <end position="152"/>
    </location>
</feature>